<dbReference type="InterPro" id="IPR023780">
    <property type="entry name" value="Chromo_domain"/>
</dbReference>
<dbReference type="Pfam" id="PF24626">
    <property type="entry name" value="SH3_Tf2-1"/>
    <property type="match status" value="1"/>
</dbReference>
<protein>
    <submittedName>
        <fullName evidence="4">Uncharacterized protein</fullName>
    </submittedName>
</protein>
<dbReference type="InterPro" id="IPR056924">
    <property type="entry name" value="SH3_Tf2-1"/>
</dbReference>
<dbReference type="GO" id="GO:0003676">
    <property type="term" value="F:nucleic acid binding"/>
    <property type="evidence" value="ECO:0007669"/>
    <property type="project" value="InterPro"/>
</dbReference>
<evidence type="ECO:0000256" key="1">
    <source>
        <dbReference type="SAM" id="MobiDB-lite"/>
    </source>
</evidence>
<evidence type="ECO:0000313" key="4">
    <source>
        <dbReference type="EMBL" id="KAK2974075.1"/>
    </source>
</evidence>
<proteinExistence type="predicted"/>
<name>A0AA88R2C8_9ASTE</name>
<feature type="compositionally biased region" description="Basic and acidic residues" evidence="1">
    <location>
        <begin position="375"/>
        <end position="385"/>
    </location>
</feature>
<evidence type="ECO:0000259" key="2">
    <source>
        <dbReference type="Pfam" id="PF00385"/>
    </source>
</evidence>
<organism evidence="4 5">
    <name type="scientific">Escallonia rubra</name>
    <dbReference type="NCBI Taxonomy" id="112253"/>
    <lineage>
        <taxon>Eukaryota</taxon>
        <taxon>Viridiplantae</taxon>
        <taxon>Streptophyta</taxon>
        <taxon>Embryophyta</taxon>
        <taxon>Tracheophyta</taxon>
        <taxon>Spermatophyta</taxon>
        <taxon>Magnoliopsida</taxon>
        <taxon>eudicotyledons</taxon>
        <taxon>Gunneridae</taxon>
        <taxon>Pentapetalae</taxon>
        <taxon>asterids</taxon>
        <taxon>campanulids</taxon>
        <taxon>Escalloniales</taxon>
        <taxon>Escalloniaceae</taxon>
        <taxon>Escallonia</taxon>
    </lineage>
</organism>
<gene>
    <name evidence="4" type="ORF">RJ640_015745</name>
</gene>
<dbReference type="Pfam" id="PF00385">
    <property type="entry name" value="Chromo"/>
    <property type="match status" value="1"/>
</dbReference>
<comment type="caution">
    <text evidence="4">The sequence shown here is derived from an EMBL/GenBank/DDBJ whole genome shotgun (WGS) entry which is preliminary data.</text>
</comment>
<feature type="domain" description="Tf2-1-like SH3-like" evidence="3">
    <location>
        <begin position="209"/>
        <end position="274"/>
    </location>
</feature>
<evidence type="ECO:0000313" key="5">
    <source>
        <dbReference type="Proteomes" id="UP001187471"/>
    </source>
</evidence>
<reference evidence="4" key="1">
    <citation type="submission" date="2022-12" db="EMBL/GenBank/DDBJ databases">
        <title>Draft genome assemblies for two species of Escallonia (Escalloniales).</title>
        <authorList>
            <person name="Chanderbali A."/>
            <person name="Dervinis C."/>
            <person name="Anghel I."/>
            <person name="Soltis D."/>
            <person name="Soltis P."/>
            <person name="Zapata F."/>
        </authorList>
    </citation>
    <scope>NUCLEOTIDE SEQUENCE</scope>
    <source>
        <strain evidence="4">UCBG92.1500</strain>
        <tissue evidence="4">Leaf</tissue>
    </source>
</reference>
<feature type="region of interest" description="Disordered" evidence="1">
    <location>
        <begin position="360"/>
        <end position="385"/>
    </location>
</feature>
<feature type="domain" description="Chromo" evidence="2">
    <location>
        <begin position="302"/>
        <end position="350"/>
    </location>
</feature>
<dbReference type="CDD" id="cd00024">
    <property type="entry name" value="CD_CSD"/>
    <property type="match status" value="1"/>
</dbReference>
<dbReference type="InterPro" id="IPR036397">
    <property type="entry name" value="RNaseH_sf"/>
</dbReference>
<dbReference type="SUPFAM" id="SSF54160">
    <property type="entry name" value="Chromo domain-like"/>
    <property type="match status" value="1"/>
</dbReference>
<dbReference type="EMBL" id="JAVXUO010002339">
    <property type="protein sequence ID" value="KAK2974075.1"/>
    <property type="molecule type" value="Genomic_DNA"/>
</dbReference>
<keyword evidence="5" id="KW-1185">Reference proteome</keyword>
<accession>A0AA88R2C8</accession>
<dbReference type="Gene3D" id="3.30.420.10">
    <property type="entry name" value="Ribonuclease H-like superfamily/Ribonuclease H"/>
    <property type="match status" value="1"/>
</dbReference>
<dbReference type="Gene3D" id="2.40.50.40">
    <property type="match status" value="1"/>
</dbReference>
<dbReference type="AlphaFoldDB" id="A0AA88R2C8"/>
<evidence type="ECO:0000259" key="3">
    <source>
        <dbReference type="Pfam" id="PF24626"/>
    </source>
</evidence>
<sequence>MPPKKNGDVPGKGLMASSTNSVVDALSRRAELDQLALTAINAIVRADNRVTINIGKKFKKALTNDSVAQQLLKLVESVIRIPTFNEFKLSPEIRRSDGVFNSMLEEYLRHFINTTQKNWVKLLDIAQLCFNSHKSSSIGNSAFEIVNGQQPLLPHKVKVPNTGKSPRVVSFSEEWRQNISLAHSYLEKVAKRMKKLADKNMRYQEFNVGDKVIIKLLPQDRKFLRGRDLCILQKYERPLTMVKKIGKMADKVALPQWWNRHLHLVFHVSTLKSFYEDAADPSRGEIKSPGLKPKATGKRVAKSILNDRVITASRKHHQEYLVKCQSYTEEENTWERAADLSSNNNKIEAYPHAEVDEGINRSSGGEFHGLPFGTNHDKHCAPTPA</sequence>
<dbReference type="InterPro" id="IPR016197">
    <property type="entry name" value="Chromo-like_dom_sf"/>
</dbReference>
<dbReference type="Proteomes" id="UP001187471">
    <property type="component" value="Unassembled WGS sequence"/>
</dbReference>